<feature type="domain" description="HORMA" evidence="7">
    <location>
        <begin position="59"/>
        <end position="303"/>
    </location>
</feature>
<dbReference type="Pfam" id="PF02301">
    <property type="entry name" value="HORMA"/>
    <property type="match status" value="1"/>
</dbReference>
<feature type="region of interest" description="Disordered" evidence="6">
    <location>
        <begin position="19"/>
        <end position="49"/>
    </location>
</feature>
<dbReference type="InterPro" id="IPR013083">
    <property type="entry name" value="Znf_RING/FYVE/PHD"/>
</dbReference>
<evidence type="ECO:0000256" key="6">
    <source>
        <dbReference type="SAM" id="MobiDB-lite"/>
    </source>
</evidence>
<feature type="region of interest" description="Disordered" evidence="6">
    <location>
        <begin position="613"/>
        <end position="762"/>
    </location>
</feature>
<dbReference type="Gene3D" id="3.30.40.10">
    <property type="entry name" value="Zinc/RING finger domain, C3HC4 (zinc finger)"/>
    <property type="match status" value="1"/>
</dbReference>
<reference evidence="8 9" key="1">
    <citation type="submission" date="2024-07" db="EMBL/GenBank/DDBJ databases">
        <title>Section-level genome sequencing and comparative genomics of Aspergillus sections Usti and Cavernicolus.</title>
        <authorList>
            <consortium name="Lawrence Berkeley National Laboratory"/>
            <person name="Nybo J.L."/>
            <person name="Vesth T.C."/>
            <person name="Theobald S."/>
            <person name="Frisvad J.C."/>
            <person name="Larsen T.O."/>
            <person name="Kjaerboelling I."/>
            <person name="Rothschild-Mancinelli K."/>
            <person name="Lyhne E.K."/>
            <person name="Kogle M.E."/>
            <person name="Barry K."/>
            <person name="Clum A."/>
            <person name="Na H."/>
            <person name="Ledsgaard L."/>
            <person name="Lin J."/>
            <person name="Lipzen A."/>
            <person name="Kuo A."/>
            <person name="Riley R."/>
            <person name="Mondo S."/>
            <person name="Labutti K."/>
            <person name="Haridas S."/>
            <person name="Pangalinan J."/>
            <person name="Salamov A.A."/>
            <person name="Simmons B.A."/>
            <person name="Magnuson J.K."/>
            <person name="Chen J."/>
            <person name="Drula E."/>
            <person name="Henrissat B."/>
            <person name="Wiebenga A."/>
            <person name="Lubbers R.J."/>
            <person name="Gomes A.C."/>
            <person name="Macurrencykelacurrency M.R."/>
            <person name="Stajich J."/>
            <person name="Grigoriev I.V."/>
            <person name="Mortensen U.H."/>
            <person name="De Vries R.P."/>
            <person name="Baker S.E."/>
            <person name="Andersen M.R."/>
        </authorList>
    </citation>
    <scope>NUCLEOTIDE SEQUENCE [LARGE SCALE GENOMIC DNA]</scope>
    <source>
        <strain evidence="8 9">CBS 449.75</strain>
    </source>
</reference>
<evidence type="ECO:0000313" key="8">
    <source>
        <dbReference type="EMBL" id="KAL2869854.1"/>
    </source>
</evidence>
<feature type="compositionally biased region" description="Low complexity" evidence="6">
    <location>
        <begin position="28"/>
        <end position="44"/>
    </location>
</feature>
<organism evidence="8 9">
    <name type="scientific">Aspergillus lucknowensis</name>
    <dbReference type="NCBI Taxonomy" id="176173"/>
    <lineage>
        <taxon>Eukaryota</taxon>
        <taxon>Fungi</taxon>
        <taxon>Dikarya</taxon>
        <taxon>Ascomycota</taxon>
        <taxon>Pezizomycotina</taxon>
        <taxon>Eurotiomycetes</taxon>
        <taxon>Eurotiomycetidae</taxon>
        <taxon>Eurotiales</taxon>
        <taxon>Aspergillaceae</taxon>
        <taxon>Aspergillus</taxon>
        <taxon>Aspergillus subgen. Nidulantes</taxon>
    </lineage>
</organism>
<comment type="caution">
    <text evidence="8">The sequence shown here is derived from an EMBL/GenBank/DDBJ whole genome shotgun (WGS) entry which is preliminary data.</text>
</comment>
<dbReference type="SUPFAM" id="SSF57903">
    <property type="entry name" value="FYVE/PHD zinc finger"/>
    <property type="match status" value="1"/>
</dbReference>
<dbReference type="InterPro" id="IPR051294">
    <property type="entry name" value="HORMA_MeioticProgression"/>
</dbReference>
<dbReference type="InterPro" id="IPR011011">
    <property type="entry name" value="Znf_FYVE_PHD"/>
</dbReference>
<feature type="compositionally biased region" description="Polar residues" evidence="6">
    <location>
        <begin position="349"/>
        <end position="363"/>
    </location>
</feature>
<evidence type="ECO:0000256" key="2">
    <source>
        <dbReference type="ARBA" id="ARBA00004286"/>
    </source>
</evidence>
<dbReference type="RefSeq" id="XP_070888833.1">
    <property type="nucleotide sequence ID" value="XM_071034853.1"/>
</dbReference>
<dbReference type="PANTHER" id="PTHR48225:SF7">
    <property type="entry name" value="MEIOSIS-SPECIFIC PROTEIN HOP1"/>
    <property type="match status" value="1"/>
</dbReference>
<feature type="region of interest" description="Disordered" evidence="6">
    <location>
        <begin position="339"/>
        <end position="414"/>
    </location>
</feature>
<evidence type="ECO:0000313" key="9">
    <source>
        <dbReference type="Proteomes" id="UP001610432"/>
    </source>
</evidence>
<dbReference type="Proteomes" id="UP001610432">
    <property type="component" value="Unassembled WGS sequence"/>
</dbReference>
<keyword evidence="9" id="KW-1185">Reference proteome</keyword>
<dbReference type="EMBL" id="JBFXLQ010000008">
    <property type="protein sequence ID" value="KAL2869854.1"/>
    <property type="molecule type" value="Genomic_DNA"/>
</dbReference>
<dbReference type="InterPro" id="IPR036570">
    <property type="entry name" value="HORMA_dom_sf"/>
</dbReference>
<name>A0ABR4LZA5_9EURO</name>
<dbReference type="GeneID" id="98149925"/>
<proteinExistence type="predicted"/>
<evidence type="ECO:0000259" key="7">
    <source>
        <dbReference type="PROSITE" id="PS50815"/>
    </source>
</evidence>
<dbReference type="InterPro" id="IPR003511">
    <property type="entry name" value="HORMA_dom"/>
</dbReference>
<evidence type="ECO:0000256" key="4">
    <source>
        <dbReference type="ARBA" id="ARBA00023242"/>
    </source>
</evidence>
<keyword evidence="4" id="KW-0539">Nucleus</keyword>
<keyword evidence="3" id="KW-0158">Chromosome</keyword>
<accession>A0ABR4LZA5</accession>
<keyword evidence="5" id="KW-0469">Meiosis</keyword>
<dbReference type="Gene3D" id="3.30.900.10">
    <property type="entry name" value="HORMA domain"/>
    <property type="match status" value="1"/>
</dbReference>
<feature type="compositionally biased region" description="Polar residues" evidence="6">
    <location>
        <begin position="376"/>
        <end position="385"/>
    </location>
</feature>
<comment type="subcellular location">
    <subcellularLocation>
        <location evidence="2">Chromosome</location>
    </subcellularLocation>
    <subcellularLocation>
        <location evidence="1">Nucleus</location>
    </subcellularLocation>
</comment>
<dbReference type="PROSITE" id="PS50815">
    <property type="entry name" value="HORMA"/>
    <property type="match status" value="1"/>
</dbReference>
<evidence type="ECO:0000256" key="1">
    <source>
        <dbReference type="ARBA" id="ARBA00004123"/>
    </source>
</evidence>
<sequence>MVRVKFTASSPVTAIQSQPAQVRGDRPINGTTSAATGIGTTANGRSMSGPEEIQLLQQQQSLEMVKIMLHVTAISFVYLREFLPLPCFDSRDLKEAQRQRRFSYQEFLDKDSSCQGISDSTFGTGKRGQPLKVILRGSDPKADMIVDVLETGIFDALSKSVLEAVQLTIVADKEAPENVLESYTFSFKYTGKLGELNTRLESLSIEPFGYVTDVKSAQTARIGLESIVRRLITLSAFLPTLPNKRTLGIYLFYTEDCPPDYEPPGFSGARDGTINYPLTENWRRESQTCGVMDSGWHTVGLKVTSLKWTGPEPEVSESLPQIPLEIEYKDAVPRTQDIGFESEGRRVDSLQTAESSQAVQEVTQDALERERLKSMMPSQEIQPSDSDLIPTQPAKSMLASEPEHTENSGLNQRFKLSKRKAAEIRKRLNPQHSDAFENPTSRGPGAVHCQCDWAGADERMVECNFCRTRQHLLCYGYGDAPEHAAPDVHYCYPCLLGPDESHILHDLKNIVLARRALRIILDEGYPSRISIFSEKLHTTGPTVERITSFLVKEGFLRPTPGYKARGFMLKGLPKFTVPESEEIRQRIWQEIMDPRMKIGHHFARQELPDSLEALSPQSSSEVDSLNKLDSRNGMVRMKKKDADELGTQTSSDRSMDIPQQMHSLRRRTGRSNPQSVAGDADRNDAAISTPQSTNNGTLQTARKRTRSSQIGPEPVRTTPSRLTPDYEGAGEAVRRSGRKRRKISNYSKLIDVGAETSGSEKV</sequence>
<dbReference type="SUPFAM" id="SSF56019">
    <property type="entry name" value="The spindle assembly checkpoint protein mad2"/>
    <property type="match status" value="1"/>
</dbReference>
<protein>
    <submittedName>
        <fullName evidence="8">HORMA domain-containing protein</fullName>
    </submittedName>
</protein>
<evidence type="ECO:0000256" key="3">
    <source>
        <dbReference type="ARBA" id="ARBA00022454"/>
    </source>
</evidence>
<dbReference type="PANTHER" id="PTHR48225">
    <property type="entry name" value="HORMA DOMAIN-CONTAINING PROTEIN 1"/>
    <property type="match status" value="1"/>
</dbReference>
<feature type="compositionally biased region" description="Polar residues" evidence="6">
    <location>
        <begin position="686"/>
        <end position="700"/>
    </location>
</feature>
<evidence type="ECO:0000256" key="5">
    <source>
        <dbReference type="ARBA" id="ARBA00023254"/>
    </source>
</evidence>
<gene>
    <name evidence="8" type="ORF">BJX67DRAFT_391801</name>
</gene>